<protein>
    <submittedName>
        <fullName evidence="2">Uncharacterized protein</fullName>
    </submittedName>
</protein>
<dbReference type="KEGG" id="mam:Mesau_04727"/>
<proteinExistence type="predicted"/>
<evidence type="ECO:0000313" key="2">
    <source>
        <dbReference type="EMBL" id="AGB47051.1"/>
    </source>
</evidence>
<dbReference type="HOGENOM" id="CLU_2396234_0_0_5"/>
<name>L0KPK6_MESAW</name>
<keyword evidence="3" id="KW-1185">Reference proteome</keyword>
<gene>
    <name evidence="2" type="ordered locus">Mesau_04727</name>
</gene>
<keyword evidence="1" id="KW-1133">Transmembrane helix</keyword>
<evidence type="ECO:0000256" key="1">
    <source>
        <dbReference type="SAM" id="Phobius"/>
    </source>
</evidence>
<sequence length="111" mass="11927">MLASIGIAGLSCGKRGLAVLGIDTWVSLFGPAYFAYAGVTVPFMVAWAIACAALTTWNNRESRRHGRLAPGIVASRSWAASIGIFVLVAACYIAAHSAVYLLVRHFVRMWL</sequence>
<feature type="transmembrane region" description="Helical" evidence="1">
    <location>
        <begin position="78"/>
        <end position="103"/>
    </location>
</feature>
<feature type="transmembrane region" description="Helical" evidence="1">
    <location>
        <begin position="34"/>
        <end position="57"/>
    </location>
</feature>
<dbReference type="AlphaFoldDB" id="L0KPK6"/>
<dbReference type="EMBL" id="CP003358">
    <property type="protein sequence ID" value="AGB47051.1"/>
    <property type="molecule type" value="Genomic_DNA"/>
</dbReference>
<organism evidence="2 3">
    <name type="scientific">Mesorhizobium australicum (strain HAMBI 3006 / LMG 24608 / WSM2073)</name>
    <dbReference type="NCBI Taxonomy" id="754035"/>
    <lineage>
        <taxon>Bacteria</taxon>
        <taxon>Pseudomonadati</taxon>
        <taxon>Pseudomonadota</taxon>
        <taxon>Alphaproteobacteria</taxon>
        <taxon>Hyphomicrobiales</taxon>
        <taxon>Phyllobacteriaceae</taxon>
        <taxon>Mesorhizobium</taxon>
    </lineage>
</organism>
<keyword evidence="1" id="KW-0472">Membrane</keyword>
<accession>L0KPK6</accession>
<reference evidence="3" key="1">
    <citation type="submission" date="2012-02" db="EMBL/GenBank/DDBJ databases">
        <title>Complete sequence of Mesorhizobium australicum WSM2073.</title>
        <authorList>
            <person name="Lucas S."/>
            <person name="Han J."/>
            <person name="Lapidus A."/>
            <person name="Cheng J.-F."/>
            <person name="Goodwin L."/>
            <person name="Pitluck S."/>
            <person name="Peters L."/>
            <person name="Gu W."/>
            <person name="Detter J.C."/>
            <person name="Han C."/>
            <person name="Tapia R."/>
            <person name="Land M."/>
            <person name="Hauser L."/>
            <person name="Kyrpides N."/>
            <person name="Ivanova N."/>
            <person name="Pagani I."/>
            <person name="Reeve W.G."/>
            <person name="Howieson J.G."/>
            <person name="Tiwari R.P."/>
            <person name="O'Hara G.W."/>
            <person name="Atkins C.A."/>
            <person name="Ronson C.W."/>
            <person name="Nandasena K.G."/>
            <person name="Woyke T."/>
        </authorList>
    </citation>
    <scope>NUCLEOTIDE SEQUENCE [LARGE SCALE GENOMIC DNA]</scope>
    <source>
        <strain evidence="3">LMG 24608 / HAMBI 3006 / WSM2073</strain>
    </source>
</reference>
<keyword evidence="1" id="KW-0812">Transmembrane</keyword>
<evidence type="ECO:0000313" key="3">
    <source>
        <dbReference type="Proteomes" id="UP000010998"/>
    </source>
</evidence>
<dbReference type="Proteomes" id="UP000010998">
    <property type="component" value="Chromosome"/>
</dbReference>